<dbReference type="InterPro" id="IPR015422">
    <property type="entry name" value="PyrdxlP-dep_Trfase_small"/>
</dbReference>
<protein>
    <recommendedName>
        <fullName evidence="2">DegT/DnrJ/EryC1/StrS aminotransferase family protein</fullName>
    </recommendedName>
</protein>
<evidence type="ECO:0000313" key="1">
    <source>
        <dbReference type="EMBL" id="QHU05521.1"/>
    </source>
</evidence>
<organism evidence="1">
    <name type="scientific">viral metagenome</name>
    <dbReference type="NCBI Taxonomy" id="1070528"/>
    <lineage>
        <taxon>unclassified sequences</taxon>
        <taxon>metagenomes</taxon>
        <taxon>organismal metagenomes</taxon>
    </lineage>
</organism>
<accession>A0A6C0JKF1</accession>
<dbReference type="InterPro" id="IPR015421">
    <property type="entry name" value="PyrdxlP-dep_Trfase_major"/>
</dbReference>
<dbReference type="PANTHER" id="PTHR30244:SF34">
    <property type="entry name" value="DTDP-4-AMINO-4,6-DIDEOXYGALACTOSE TRANSAMINASE"/>
    <property type="match status" value="1"/>
</dbReference>
<dbReference type="SUPFAM" id="SSF53383">
    <property type="entry name" value="PLP-dependent transferases"/>
    <property type="match status" value="1"/>
</dbReference>
<evidence type="ECO:0008006" key="2">
    <source>
        <dbReference type="Google" id="ProtNLM"/>
    </source>
</evidence>
<dbReference type="EMBL" id="MN740417">
    <property type="protein sequence ID" value="QHU05521.1"/>
    <property type="molecule type" value="Genomic_DNA"/>
</dbReference>
<sequence>MIKIYEPATKKYTTSAINAIHSGWISNYGEFIEKSTDKLKEILNINYCILMANGTCATHCLFLSIKYKYPEIKKIYVPNNAYVAAWNSVLMVYTIEQIEVMKMDKKTWNIETDEQYIQTLDTNSAVLIVHNLGNIVNVPRLKKLRPDLIFVEDNCEGLFGKYDDIYSGTSNDSLCSSVSFYGNKIITTGEGGAFITAHQDIYEYIKKVYSQGMSSVRYLHEVHAYNYRMTNIEAAFLYDQLNDIDSILYNKKQIFDNYETLLQPLINSGKISIFKKEEKTESANWIFSIRIIKNTKTIEETFEFFKMNNIDIRPFFYPINKHRHLTSIENKDEISELLNKEIIMIPSSPNITIQEQSYVVSIIESFIL</sequence>
<dbReference type="PANTHER" id="PTHR30244">
    <property type="entry name" value="TRANSAMINASE"/>
    <property type="match status" value="1"/>
</dbReference>
<dbReference type="GO" id="GO:0008483">
    <property type="term" value="F:transaminase activity"/>
    <property type="evidence" value="ECO:0007669"/>
    <property type="project" value="TreeGrafter"/>
</dbReference>
<proteinExistence type="predicted"/>
<dbReference type="Gene3D" id="3.40.640.10">
    <property type="entry name" value="Type I PLP-dependent aspartate aminotransferase-like (Major domain)"/>
    <property type="match status" value="1"/>
</dbReference>
<dbReference type="Pfam" id="PF01041">
    <property type="entry name" value="DegT_DnrJ_EryC1"/>
    <property type="match status" value="1"/>
</dbReference>
<dbReference type="InterPro" id="IPR000653">
    <property type="entry name" value="DegT/StrS_aminotransferase"/>
</dbReference>
<dbReference type="GO" id="GO:0030170">
    <property type="term" value="F:pyridoxal phosphate binding"/>
    <property type="evidence" value="ECO:0007669"/>
    <property type="project" value="TreeGrafter"/>
</dbReference>
<dbReference type="InterPro" id="IPR015424">
    <property type="entry name" value="PyrdxlP-dep_Trfase"/>
</dbReference>
<dbReference type="AlphaFoldDB" id="A0A6C0JKF1"/>
<name>A0A6C0JKF1_9ZZZZ</name>
<dbReference type="GO" id="GO:0000271">
    <property type="term" value="P:polysaccharide biosynthetic process"/>
    <property type="evidence" value="ECO:0007669"/>
    <property type="project" value="TreeGrafter"/>
</dbReference>
<dbReference type="PIRSF" id="PIRSF000390">
    <property type="entry name" value="PLP_StrS"/>
    <property type="match status" value="1"/>
</dbReference>
<dbReference type="Gene3D" id="3.90.1150.10">
    <property type="entry name" value="Aspartate Aminotransferase, domain 1"/>
    <property type="match status" value="1"/>
</dbReference>
<reference evidence="1" key="1">
    <citation type="journal article" date="2020" name="Nature">
        <title>Giant virus diversity and host interactions through global metagenomics.</title>
        <authorList>
            <person name="Schulz F."/>
            <person name="Roux S."/>
            <person name="Paez-Espino D."/>
            <person name="Jungbluth S."/>
            <person name="Walsh D.A."/>
            <person name="Denef V.J."/>
            <person name="McMahon K.D."/>
            <person name="Konstantinidis K.T."/>
            <person name="Eloe-Fadrosh E.A."/>
            <person name="Kyrpides N.C."/>
            <person name="Woyke T."/>
        </authorList>
    </citation>
    <scope>NUCLEOTIDE SEQUENCE</scope>
    <source>
        <strain evidence="1">GVMAG-M-3300027736-24</strain>
    </source>
</reference>